<name>A0A811BPW4_9VIRU</name>
<reference evidence="2" key="1">
    <citation type="submission" date="2021-04" db="EMBL/GenBank/DDBJ databases">
        <title>Draft Genome Sequence of Pandoravirus japonicus, Isolated from the Sabaishi River of Niigata, Japan.</title>
        <authorList>
            <person name="Hosokawa N."/>
            <person name="Takahashi H."/>
            <person name="Aoki K."/>
            <person name="Takemura M."/>
        </authorList>
    </citation>
    <scope>NUCLEOTIDE SEQUENCE</scope>
</reference>
<dbReference type="Proteomes" id="UP001253637">
    <property type="component" value="Segment"/>
</dbReference>
<dbReference type="EMBL" id="LC625835">
    <property type="protein sequence ID" value="BCU03067.1"/>
    <property type="molecule type" value="Genomic_DNA"/>
</dbReference>
<protein>
    <submittedName>
        <fullName evidence="2">Uncharacterized protein</fullName>
    </submittedName>
</protein>
<feature type="region of interest" description="Disordered" evidence="1">
    <location>
        <begin position="46"/>
        <end position="106"/>
    </location>
</feature>
<accession>A0A811BPW4</accession>
<organism evidence="2 3">
    <name type="scientific">Pandoravirus japonicus</name>
    <dbReference type="NCBI Taxonomy" id="2823154"/>
    <lineage>
        <taxon>Viruses</taxon>
        <taxon>Pandoravirus</taxon>
    </lineage>
</organism>
<evidence type="ECO:0000313" key="2">
    <source>
        <dbReference type="EMBL" id="BCU03067.1"/>
    </source>
</evidence>
<sequence length="106" mass="11373">MLFPPFFKTLFSSCRPLDDHNARKAHNPRGNVAPFCDVFAAPLARSTDGDADAADDPGEARPEGGPVAAETEPRRDRGAGSRKKSGKGRRNGRVRPGRPDDDDDSG</sequence>
<feature type="compositionally biased region" description="Basic residues" evidence="1">
    <location>
        <begin position="80"/>
        <end position="96"/>
    </location>
</feature>
<proteinExistence type="predicted"/>
<evidence type="ECO:0000313" key="3">
    <source>
        <dbReference type="Proteomes" id="UP001253637"/>
    </source>
</evidence>
<evidence type="ECO:0000256" key="1">
    <source>
        <dbReference type="SAM" id="MobiDB-lite"/>
    </source>
</evidence>